<comment type="caution">
    <text evidence="6">Lacks conserved residue(s) required for the propagation of feature annotation.</text>
</comment>
<comment type="subunit">
    <text evidence="6">Forms polymers.</text>
</comment>
<keyword evidence="4 6" id="KW-0133">Cell shape</keyword>
<evidence type="ECO:0000256" key="4">
    <source>
        <dbReference type="ARBA" id="ARBA00022960"/>
    </source>
</evidence>
<feature type="binding site" evidence="6">
    <location>
        <begin position="284"/>
        <end position="287"/>
    </location>
    <ligand>
        <name>ATP</name>
        <dbReference type="ChEBI" id="CHEBI:30616"/>
    </ligand>
</feature>
<keyword evidence="2 6" id="KW-0547">Nucleotide-binding</keyword>
<evidence type="ECO:0000256" key="1">
    <source>
        <dbReference type="ARBA" id="ARBA00022490"/>
    </source>
</evidence>
<dbReference type="NCBIfam" id="NF010539">
    <property type="entry name" value="PRK13927.1"/>
    <property type="match status" value="1"/>
</dbReference>
<feature type="binding site" evidence="6">
    <location>
        <begin position="203"/>
        <end position="206"/>
    </location>
    <ligand>
        <name>ATP</name>
        <dbReference type="ChEBI" id="CHEBI:30616"/>
    </ligand>
</feature>
<evidence type="ECO:0000313" key="8">
    <source>
        <dbReference type="Proteomes" id="UP000659630"/>
    </source>
</evidence>
<dbReference type="Gene3D" id="3.30.420.40">
    <property type="match status" value="3"/>
</dbReference>
<dbReference type="HAMAP" id="MF_02207">
    <property type="entry name" value="MreB"/>
    <property type="match status" value="1"/>
</dbReference>
<gene>
    <name evidence="6" type="primary">mreB</name>
    <name evidence="7" type="ORF">H8S23_01640</name>
</gene>
<dbReference type="Pfam" id="PF06723">
    <property type="entry name" value="MreB_Mbl"/>
    <property type="match status" value="1"/>
</dbReference>
<accession>A0A923IDC1</accession>
<dbReference type="RefSeq" id="WP_186886569.1">
    <property type="nucleotide sequence ID" value="NZ_JACONZ010000001.1"/>
</dbReference>
<keyword evidence="1 6" id="KW-0963">Cytoplasm</keyword>
<evidence type="ECO:0000256" key="2">
    <source>
        <dbReference type="ARBA" id="ARBA00022741"/>
    </source>
</evidence>
<organism evidence="7 8">
    <name type="scientific">Anaerofilum hominis</name>
    <dbReference type="NCBI Taxonomy" id="2763016"/>
    <lineage>
        <taxon>Bacteria</taxon>
        <taxon>Bacillati</taxon>
        <taxon>Bacillota</taxon>
        <taxon>Clostridia</taxon>
        <taxon>Eubacteriales</taxon>
        <taxon>Oscillospiraceae</taxon>
        <taxon>Anaerofilum</taxon>
    </lineage>
</organism>
<dbReference type="AlphaFoldDB" id="A0A923IDC1"/>
<reference evidence="7" key="1">
    <citation type="submission" date="2020-08" db="EMBL/GenBank/DDBJ databases">
        <title>Genome public.</title>
        <authorList>
            <person name="Liu C."/>
            <person name="Sun Q."/>
        </authorList>
    </citation>
    <scope>NUCLEOTIDE SEQUENCE</scope>
    <source>
        <strain evidence="7">BX8</strain>
    </source>
</reference>
<name>A0A923IDC1_9FIRM</name>
<dbReference type="PANTHER" id="PTHR42749:SF1">
    <property type="entry name" value="CELL SHAPE-DETERMINING PROTEIN MREB"/>
    <property type="match status" value="1"/>
</dbReference>
<dbReference type="PRINTS" id="PR01652">
    <property type="entry name" value="SHAPEPROTEIN"/>
</dbReference>
<keyword evidence="3 6" id="KW-0067">ATP-binding</keyword>
<comment type="caution">
    <text evidence="7">The sequence shown here is derived from an EMBL/GenBank/DDBJ whole genome shotgun (WGS) entry which is preliminary data.</text>
</comment>
<dbReference type="CDD" id="cd10225">
    <property type="entry name" value="ASKHA_NBD_MreB-like"/>
    <property type="match status" value="1"/>
</dbReference>
<evidence type="ECO:0000256" key="6">
    <source>
        <dbReference type="HAMAP-Rule" id="MF_02207"/>
    </source>
</evidence>
<evidence type="ECO:0000256" key="5">
    <source>
        <dbReference type="ARBA" id="ARBA00023458"/>
    </source>
</evidence>
<sequence>MAQNDIGIDLGTTSVVIYVEGKGIVLSEPTVVAVDTDTGKVLAVGDDAYRMVGRTPAHIMAVRPLKDGVISDHVLTREIVRRFLVKAYQSPVVKPRVAVCVPAAISGIESDAAVEAVVAAGARQVFLIDEPIAAALGAGIDITRPRGHLVVDIGGGTSDIAVISMGGKVQSSSIKVAGNTLDAAIVRVVRDKFKLAIGEKTAEILKRTVGCCAPEAGFSASMEVKGRSLENGLPRRQLVTTGDLYEAITECVEELATAIHAVLERTPPELAGDIYTEGMLLTGGGALLPGLSLYMSRRLKIRTQAAEDPVNCVARGTGMSLSMADRLESGFRDATPGIGRR</sequence>
<dbReference type="GO" id="GO:0000902">
    <property type="term" value="P:cell morphogenesis"/>
    <property type="evidence" value="ECO:0007669"/>
    <property type="project" value="InterPro"/>
</dbReference>
<comment type="function">
    <text evidence="6">Forms membrane-associated dynamic filaments that are essential for cell shape determination. Acts by regulating cell wall synthesis and cell elongation, and thus cell shape. A feedback loop between cell geometry and MreB localization may maintain elongated cell shape by targeting cell wall growth to regions of negative cell wall curvature.</text>
</comment>
<dbReference type="InterPro" id="IPR004753">
    <property type="entry name" value="MreB"/>
</dbReference>
<dbReference type="EMBL" id="JACONZ010000001">
    <property type="protein sequence ID" value="MBC5580202.1"/>
    <property type="molecule type" value="Genomic_DNA"/>
</dbReference>
<evidence type="ECO:0000313" key="7">
    <source>
        <dbReference type="EMBL" id="MBC5580202.1"/>
    </source>
</evidence>
<feature type="binding site" evidence="6">
    <location>
        <begin position="155"/>
        <end position="157"/>
    </location>
    <ligand>
        <name>ATP</name>
        <dbReference type="ChEBI" id="CHEBI:30616"/>
    </ligand>
</feature>
<dbReference type="GO" id="GO:0008360">
    <property type="term" value="P:regulation of cell shape"/>
    <property type="evidence" value="ECO:0007669"/>
    <property type="project" value="UniProtKB-UniRule"/>
</dbReference>
<dbReference type="GO" id="GO:0005737">
    <property type="term" value="C:cytoplasm"/>
    <property type="evidence" value="ECO:0007669"/>
    <property type="project" value="UniProtKB-SubCell"/>
</dbReference>
<comment type="subcellular location">
    <subcellularLocation>
        <location evidence="6">Cytoplasm</location>
    </subcellularLocation>
    <text evidence="6">Membrane-associated.</text>
</comment>
<dbReference type="NCBIfam" id="TIGR00904">
    <property type="entry name" value="mreB"/>
    <property type="match status" value="1"/>
</dbReference>
<dbReference type="SUPFAM" id="SSF53067">
    <property type="entry name" value="Actin-like ATPase domain"/>
    <property type="match status" value="2"/>
</dbReference>
<dbReference type="InterPro" id="IPR056546">
    <property type="entry name" value="MreB_MamK-like"/>
</dbReference>
<dbReference type="Proteomes" id="UP000659630">
    <property type="component" value="Unassembled WGS sequence"/>
</dbReference>
<evidence type="ECO:0000256" key="3">
    <source>
        <dbReference type="ARBA" id="ARBA00022840"/>
    </source>
</evidence>
<dbReference type="InterPro" id="IPR043129">
    <property type="entry name" value="ATPase_NBD"/>
</dbReference>
<proteinExistence type="inferred from homology"/>
<dbReference type="PANTHER" id="PTHR42749">
    <property type="entry name" value="CELL SHAPE-DETERMINING PROTEIN MREB"/>
    <property type="match status" value="1"/>
</dbReference>
<protein>
    <recommendedName>
        <fullName evidence="6">Cell shape-determining protein MreB</fullName>
    </recommendedName>
</protein>
<keyword evidence="8" id="KW-1185">Reference proteome</keyword>
<dbReference type="GO" id="GO:0005524">
    <property type="term" value="F:ATP binding"/>
    <property type="evidence" value="ECO:0007669"/>
    <property type="project" value="UniProtKB-KW"/>
</dbReference>
<comment type="similarity">
    <text evidence="5 6">Belongs to the FtsA/MreB family.</text>
</comment>